<sequence length="121" mass="13029">MGMLRDVSLVEMDDKHVTVSTTLLGMIVRSVNHSSMTDPGKEQTQWRLTNVLLATATCTLDNAGLTWNSSSYPVSRVEAYASSVGTTRPVGIATIVQKASTEIRVKPSLTGRPVKLVVAIL</sequence>
<reference evidence="1" key="1">
    <citation type="submission" date="2014-12" db="EMBL/GenBank/DDBJ databases">
        <title>Insight into the proteome of Arion vulgaris.</title>
        <authorList>
            <person name="Aradska J."/>
            <person name="Bulat T."/>
            <person name="Smidak R."/>
            <person name="Sarate P."/>
            <person name="Gangsoo J."/>
            <person name="Sialana F."/>
            <person name="Bilban M."/>
            <person name="Lubec G."/>
        </authorList>
    </citation>
    <scope>NUCLEOTIDE SEQUENCE</scope>
    <source>
        <tissue evidence="1">Skin</tissue>
    </source>
</reference>
<dbReference type="AlphaFoldDB" id="A0A0B6Y8H0"/>
<accession>A0A0B6Y8H0</accession>
<organism evidence="1">
    <name type="scientific">Arion vulgaris</name>
    <dbReference type="NCBI Taxonomy" id="1028688"/>
    <lineage>
        <taxon>Eukaryota</taxon>
        <taxon>Metazoa</taxon>
        <taxon>Spiralia</taxon>
        <taxon>Lophotrochozoa</taxon>
        <taxon>Mollusca</taxon>
        <taxon>Gastropoda</taxon>
        <taxon>Heterobranchia</taxon>
        <taxon>Euthyneura</taxon>
        <taxon>Panpulmonata</taxon>
        <taxon>Eupulmonata</taxon>
        <taxon>Stylommatophora</taxon>
        <taxon>Helicina</taxon>
        <taxon>Arionoidea</taxon>
        <taxon>Arionidae</taxon>
        <taxon>Arion</taxon>
    </lineage>
</organism>
<gene>
    <name evidence="1" type="primary">ORF14323</name>
</gene>
<protein>
    <submittedName>
        <fullName evidence="1">Uncharacterized protein</fullName>
    </submittedName>
</protein>
<name>A0A0B6Y8H0_9EUPU</name>
<evidence type="ECO:0000313" key="1">
    <source>
        <dbReference type="EMBL" id="CEK51760.1"/>
    </source>
</evidence>
<dbReference type="EMBL" id="HACG01004895">
    <property type="protein sequence ID" value="CEK51760.1"/>
    <property type="molecule type" value="Transcribed_RNA"/>
</dbReference>
<proteinExistence type="predicted"/>